<gene>
    <name evidence="1" type="ORF">GCM10023153_31420</name>
</gene>
<organism evidence="1 2">
    <name type="scientific">Ornithinibacter aureus</name>
    <dbReference type="NCBI Taxonomy" id="622664"/>
    <lineage>
        <taxon>Bacteria</taxon>
        <taxon>Bacillati</taxon>
        <taxon>Actinomycetota</taxon>
        <taxon>Actinomycetes</taxon>
        <taxon>Micrococcales</taxon>
        <taxon>Intrasporangiaceae</taxon>
        <taxon>Ornithinibacter</taxon>
    </lineage>
</organism>
<reference evidence="2" key="1">
    <citation type="journal article" date="2019" name="Int. J. Syst. Evol. Microbiol.">
        <title>The Global Catalogue of Microorganisms (GCM) 10K type strain sequencing project: providing services to taxonomists for standard genome sequencing and annotation.</title>
        <authorList>
            <consortium name="The Broad Institute Genomics Platform"/>
            <consortium name="The Broad Institute Genome Sequencing Center for Infectious Disease"/>
            <person name="Wu L."/>
            <person name="Ma J."/>
        </authorList>
    </citation>
    <scope>NUCLEOTIDE SEQUENCE [LARGE SCALE GENOMIC DNA]</scope>
    <source>
        <strain evidence="2">JCM 17738</strain>
    </source>
</reference>
<keyword evidence="2" id="KW-1185">Reference proteome</keyword>
<dbReference type="EMBL" id="BAABFX010000047">
    <property type="protein sequence ID" value="GAA4402364.1"/>
    <property type="molecule type" value="Genomic_DNA"/>
</dbReference>
<dbReference type="Proteomes" id="UP001500390">
    <property type="component" value="Unassembled WGS sequence"/>
</dbReference>
<accession>A0ABP8K8I6</accession>
<comment type="caution">
    <text evidence="1">The sequence shown here is derived from an EMBL/GenBank/DDBJ whole genome shotgun (WGS) entry which is preliminary data.</text>
</comment>
<proteinExistence type="predicted"/>
<evidence type="ECO:0000313" key="1">
    <source>
        <dbReference type="EMBL" id="GAA4402364.1"/>
    </source>
</evidence>
<name>A0ABP8K8I6_9MICO</name>
<evidence type="ECO:0000313" key="2">
    <source>
        <dbReference type="Proteomes" id="UP001500390"/>
    </source>
</evidence>
<sequence>MTAITDLIATTLATAKRVDTQAVDFALSAARPALLLLVSSRHLKTVPVVLVAGQAVCEILCRYDEDAIDGEENLQAVSGVSAANSFTLHLPTPDQLGTTIETVAASNQHLTTDPAPDHAPKATLSASAPLVNADALRGLR</sequence>
<protein>
    <submittedName>
        <fullName evidence="1">Uncharacterized protein</fullName>
    </submittedName>
</protein>